<sequence length="52" mass="6283">MNVYPIQVPLKSISCLRMKGKYMYIYGHTIYELYEKYGYVIVFAMNYMNELV</sequence>
<protein>
    <submittedName>
        <fullName evidence="1">Uncharacterized protein</fullName>
    </submittedName>
</protein>
<proteinExistence type="predicted"/>
<gene>
    <name evidence="1" type="ORF">F383_17163</name>
</gene>
<reference evidence="2" key="1">
    <citation type="submission" date="2014-09" db="EMBL/GenBank/DDBJ databases">
        <authorList>
            <person name="Mudge J."/>
            <person name="Ramaraj T."/>
            <person name="Lindquist I.E."/>
            <person name="Bharti A.K."/>
            <person name="Sundararajan A."/>
            <person name="Cameron C.T."/>
            <person name="Woodward J.E."/>
            <person name="May G.D."/>
            <person name="Brubaker C."/>
            <person name="Broadhvest J."/>
            <person name="Wilkins T.A."/>
        </authorList>
    </citation>
    <scope>NUCLEOTIDE SEQUENCE</scope>
    <source>
        <strain evidence="2">cv. AKA8401</strain>
    </source>
</reference>
<keyword evidence="2" id="KW-1185">Reference proteome</keyword>
<evidence type="ECO:0000313" key="1">
    <source>
        <dbReference type="EMBL" id="KHG14205.1"/>
    </source>
</evidence>
<dbReference type="AlphaFoldDB" id="A0A0B0NMZ8"/>
<dbReference type="Proteomes" id="UP000032142">
    <property type="component" value="Unassembled WGS sequence"/>
</dbReference>
<evidence type="ECO:0000313" key="2">
    <source>
        <dbReference type="Proteomes" id="UP000032142"/>
    </source>
</evidence>
<organism evidence="1 2">
    <name type="scientific">Gossypium arboreum</name>
    <name type="common">Tree cotton</name>
    <name type="synonym">Gossypium nanking</name>
    <dbReference type="NCBI Taxonomy" id="29729"/>
    <lineage>
        <taxon>Eukaryota</taxon>
        <taxon>Viridiplantae</taxon>
        <taxon>Streptophyta</taxon>
        <taxon>Embryophyta</taxon>
        <taxon>Tracheophyta</taxon>
        <taxon>Spermatophyta</taxon>
        <taxon>Magnoliopsida</taxon>
        <taxon>eudicotyledons</taxon>
        <taxon>Gunneridae</taxon>
        <taxon>Pentapetalae</taxon>
        <taxon>rosids</taxon>
        <taxon>malvids</taxon>
        <taxon>Malvales</taxon>
        <taxon>Malvaceae</taxon>
        <taxon>Malvoideae</taxon>
        <taxon>Gossypium</taxon>
    </lineage>
</organism>
<accession>A0A0B0NMZ8</accession>
<dbReference type="EMBL" id="KN401078">
    <property type="protein sequence ID" value="KHG14205.1"/>
    <property type="molecule type" value="Genomic_DNA"/>
</dbReference>
<name>A0A0B0NMZ8_GOSAR</name>